<protein>
    <recommendedName>
        <fullName evidence="4 12">4-hydroxy-tetrahydrodipicolinate synthase</fullName>
        <shortName evidence="12">HTPA synthase</shortName>
        <ecNumber evidence="4 12">4.3.3.7</ecNumber>
    </recommendedName>
</protein>
<dbReference type="Gene3D" id="3.20.20.70">
    <property type="entry name" value="Aldolase class I"/>
    <property type="match status" value="1"/>
</dbReference>
<feature type="site" description="Part of a proton relay during catalysis" evidence="12">
    <location>
        <position position="49"/>
    </location>
</feature>
<comment type="function">
    <text evidence="1 12">Catalyzes the condensation of (S)-aspartate-beta-semialdehyde [(S)-ASA] and pyruvate to 4-hydroxy-tetrahydrodipicolinate (HTPA).</text>
</comment>
<feature type="active site" description="Schiff-base intermediate with substrate" evidence="12 14">
    <location>
        <position position="167"/>
    </location>
</feature>
<dbReference type="GO" id="GO:0008840">
    <property type="term" value="F:4-hydroxy-tetrahydrodipicolinate synthase activity"/>
    <property type="evidence" value="ECO:0007669"/>
    <property type="project" value="UniProtKB-UniRule"/>
</dbReference>
<dbReference type="GO" id="GO:0009089">
    <property type="term" value="P:lysine biosynthetic process via diaminopimelate"/>
    <property type="evidence" value="ECO:0007669"/>
    <property type="project" value="UniProtKB-UniRule"/>
</dbReference>
<keyword evidence="5 12" id="KW-0963">Cytoplasm</keyword>
<evidence type="ECO:0000256" key="4">
    <source>
        <dbReference type="ARBA" id="ARBA00012086"/>
    </source>
</evidence>
<evidence type="ECO:0000256" key="12">
    <source>
        <dbReference type="HAMAP-Rule" id="MF_00418"/>
    </source>
</evidence>
<proteinExistence type="inferred from homology"/>
<dbReference type="Proteomes" id="UP000254263">
    <property type="component" value="Unassembled WGS sequence"/>
</dbReference>
<evidence type="ECO:0000313" key="16">
    <source>
        <dbReference type="EMBL" id="SUB76960.1"/>
    </source>
</evidence>
<feature type="site" description="Part of a proton relay during catalysis" evidence="12">
    <location>
        <position position="112"/>
    </location>
</feature>
<organism evidence="16 17">
    <name type="scientific">Porphyromonas macacae</name>
    <dbReference type="NCBI Taxonomy" id="28115"/>
    <lineage>
        <taxon>Bacteria</taxon>
        <taxon>Pseudomonadati</taxon>
        <taxon>Bacteroidota</taxon>
        <taxon>Bacteroidia</taxon>
        <taxon>Bacteroidales</taxon>
        <taxon>Porphyromonadaceae</taxon>
        <taxon>Porphyromonas</taxon>
    </lineage>
</organism>
<name>A0A379DEY8_9PORP</name>
<accession>A0A379DEY8</accession>
<dbReference type="UniPathway" id="UPA00034">
    <property type="reaction ID" value="UER00017"/>
</dbReference>
<dbReference type="GO" id="GO:0005829">
    <property type="term" value="C:cytosol"/>
    <property type="evidence" value="ECO:0007669"/>
    <property type="project" value="TreeGrafter"/>
</dbReference>
<evidence type="ECO:0000256" key="13">
    <source>
        <dbReference type="PIRNR" id="PIRNR001365"/>
    </source>
</evidence>
<evidence type="ECO:0000256" key="15">
    <source>
        <dbReference type="PIRSR" id="PIRSR001365-2"/>
    </source>
</evidence>
<evidence type="ECO:0000256" key="11">
    <source>
        <dbReference type="ARBA" id="ARBA00047836"/>
    </source>
</evidence>
<keyword evidence="8 12" id="KW-0457">Lysine biosynthesis</keyword>
<evidence type="ECO:0000256" key="3">
    <source>
        <dbReference type="ARBA" id="ARBA00007592"/>
    </source>
</evidence>
<dbReference type="Pfam" id="PF00701">
    <property type="entry name" value="DHDPS"/>
    <property type="match status" value="1"/>
</dbReference>
<keyword evidence="10 12" id="KW-0704">Schiff base</keyword>
<dbReference type="GO" id="GO:0019877">
    <property type="term" value="P:diaminopimelate biosynthetic process"/>
    <property type="evidence" value="ECO:0007669"/>
    <property type="project" value="UniProtKB-UniRule"/>
</dbReference>
<dbReference type="SMART" id="SM01130">
    <property type="entry name" value="DHDPS"/>
    <property type="match status" value="1"/>
</dbReference>
<dbReference type="AlphaFoldDB" id="A0A379DEY8"/>
<dbReference type="PANTHER" id="PTHR12128:SF66">
    <property type="entry name" value="4-HYDROXY-2-OXOGLUTARATE ALDOLASE, MITOCHONDRIAL"/>
    <property type="match status" value="1"/>
</dbReference>
<keyword evidence="7 12" id="KW-0220">Diaminopimelate biosynthesis</keyword>
<evidence type="ECO:0000256" key="6">
    <source>
        <dbReference type="ARBA" id="ARBA00022605"/>
    </source>
</evidence>
<comment type="subcellular location">
    <subcellularLocation>
        <location evidence="12">Cytoplasm</location>
    </subcellularLocation>
</comment>
<sequence length="304" mass="33907">MNEFQLFEGLGVALVTPFKQDGSLDCTSLSRLVEYQKERGVDFFVLHGSTGESPCIDRDERDFIIDCAYEATGGEIPIVMGLGSNDTRHVVERIRTMDTRKVNGILSVVPYYNKPMQEGIFRHFSLFAEACPLPIILYNIPGRTGMNMLPETTLRLADRHKNIVGIKEASGMREQVQAIARGLNREDFRILSGDDNLSVPFIEDGARGVISVIGNAYPRIFGRLIHSAMDGDWETAKSINCELAEMNKLLFVNGNPAGIKTLLYQMGLIDHNELRLPLIPATPLLQKQIGAEHKRLSEVFGSRL</sequence>
<dbReference type="PIRSF" id="PIRSF001365">
    <property type="entry name" value="DHDPS"/>
    <property type="match status" value="1"/>
</dbReference>
<dbReference type="CDD" id="cd00950">
    <property type="entry name" value="DHDPS"/>
    <property type="match status" value="1"/>
</dbReference>
<dbReference type="InterPro" id="IPR013785">
    <property type="entry name" value="Aldolase_TIM"/>
</dbReference>
<reference evidence="16 17" key="1">
    <citation type="submission" date="2018-06" db="EMBL/GenBank/DDBJ databases">
        <authorList>
            <consortium name="Pathogen Informatics"/>
            <person name="Doyle S."/>
        </authorList>
    </citation>
    <scope>NUCLEOTIDE SEQUENCE [LARGE SCALE GENOMIC DNA]</scope>
    <source>
        <strain evidence="16 17">NCTC13100</strain>
    </source>
</reference>
<dbReference type="PANTHER" id="PTHR12128">
    <property type="entry name" value="DIHYDRODIPICOLINATE SYNTHASE"/>
    <property type="match status" value="1"/>
</dbReference>
<evidence type="ECO:0000256" key="2">
    <source>
        <dbReference type="ARBA" id="ARBA00005120"/>
    </source>
</evidence>
<dbReference type="InterPro" id="IPR005263">
    <property type="entry name" value="DapA"/>
</dbReference>
<dbReference type="HAMAP" id="MF_00418">
    <property type="entry name" value="DapA"/>
    <property type="match status" value="1"/>
</dbReference>
<feature type="active site" description="Proton donor/acceptor" evidence="12 14">
    <location>
        <position position="138"/>
    </location>
</feature>
<comment type="catalytic activity">
    <reaction evidence="11 12">
        <text>L-aspartate 4-semialdehyde + pyruvate = (2S,4S)-4-hydroxy-2,3,4,5-tetrahydrodipicolinate + H2O + H(+)</text>
        <dbReference type="Rhea" id="RHEA:34171"/>
        <dbReference type="ChEBI" id="CHEBI:15361"/>
        <dbReference type="ChEBI" id="CHEBI:15377"/>
        <dbReference type="ChEBI" id="CHEBI:15378"/>
        <dbReference type="ChEBI" id="CHEBI:67139"/>
        <dbReference type="ChEBI" id="CHEBI:537519"/>
        <dbReference type="EC" id="4.3.3.7"/>
    </reaction>
</comment>
<comment type="subunit">
    <text evidence="12">Homotetramer; dimer of dimers.</text>
</comment>
<evidence type="ECO:0000256" key="5">
    <source>
        <dbReference type="ARBA" id="ARBA00022490"/>
    </source>
</evidence>
<evidence type="ECO:0000256" key="10">
    <source>
        <dbReference type="ARBA" id="ARBA00023270"/>
    </source>
</evidence>
<comment type="caution">
    <text evidence="12">Was originally thought to be a dihydrodipicolinate synthase (DHDPS), catalyzing the condensation of (S)-aspartate-beta-semialdehyde [(S)-ASA] and pyruvate to dihydrodipicolinate (DHDP). However, it was shown in E.coli that the product of the enzymatic reaction is not dihydrodipicolinate but in fact (4S)-4-hydroxy-2,3,4,5-tetrahydro-(2S)-dipicolinic acid (HTPA), and that the consecutive dehydration reaction leading to DHDP is not spontaneous but catalyzed by DapB.</text>
</comment>
<dbReference type="RefSeq" id="WP_018359776.1">
    <property type="nucleotide sequence ID" value="NZ_UGTI01000001.1"/>
</dbReference>
<dbReference type="PRINTS" id="PR00146">
    <property type="entry name" value="DHPICSNTHASE"/>
</dbReference>
<comment type="pathway">
    <text evidence="2 12">Amino-acid biosynthesis; L-lysine biosynthesis via DAP pathway; (S)-tetrahydrodipicolinate from L-aspartate: step 3/4.</text>
</comment>
<evidence type="ECO:0000256" key="8">
    <source>
        <dbReference type="ARBA" id="ARBA00023154"/>
    </source>
</evidence>
<evidence type="ECO:0000256" key="9">
    <source>
        <dbReference type="ARBA" id="ARBA00023239"/>
    </source>
</evidence>
<evidence type="ECO:0000313" key="17">
    <source>
        <dbReference type="Proteomes" id="UP000254263"/>
    </source>
</evidence>
<feature type="binding site" evidence="12 15">
    <location>
        <position position="50"/>
    </location>
    <ligand>
        <name>pyruvate</name>
        <dbReference type="ChEBI" id="CHEBI:15361"/>
    </ligand>
</feature>
<keyword evidence="9 12" id="KW-0456">Lyase</keyword>
<evidence type="ECO:0000256" key="14">
    <source>
        <dbReference type="PIRSR" id="PIRSR001365-1"/>
    </source>
</evidence>
<dbReference type="EC" id="4.3.3.7" evidence="4 12"/>
<dbReference type="PROSITE" id="PS00666">
    <property type="entry name" value="DHDPS_2"/>
    <property type="match status" value="1"/>
</dbReference>
<feature type="binding site" evidence="12 15">
    <location>
        <position position="210"/>
    </location>
    <ligand>
        <name>pyruvate</name>
        <dbReference type="ChEBI" id="CHEBI:15361"/>
    </ligand>
</feature>
<dbReference type="InterPro" id="IPR020625">
    <property type="entry name" value="Schiff_base-form_aldolases_AS"/>
</dbReference>
<dbReference type="NCBIfam" id="TIGR00674">
    <property type="entry name" value="dapA"/>
    <property type="match status" value="1"/>
</dbReference>
<dbReference type="InterPro" id="IPR002220">
    <property type="entry name" value="DapA-like"/>
</dbReference>
<evidence type="ECO:0000256" key="1">
    <source>
        <dbReference type="ARBA" id="ARBA00003294"/>
    </source>
</evidence>
<comment type="similarity">
    <text evidence="3 12 13">Belongs to the DapA family.</text>
</comment>
<dbReference type="SUPFAM" id="SSF51569">
    <property type="entry name" value="Aldolase"/>
    <property type="match status" value="1"/>
</dbReference>
<keyword evidence="6 12" id="KW-0028">Amino-acid biosynthesis</keyword>
<dbReference type="EMBL" id="UGTI01000001">
    <property type="protein sequence ID" value="SUB76960.1"/>
    <property type="molecule type" value="Genomic_DNA"/>
</dbReference>
<evidence type="ECO:0000256" key="7">
    <source>
        <dbReference type="ARBA" id="ARBA00022915"/>
    </source>
</evidence>
<gene>
    <name evidence="12 16" type="primary">dapA</name>
    <name evidence="16" type="ORF">NCTC13100_00073</name>
</gene>